<dbReference type="SUPFAM" id="SSF53448">
    <property type="entry name" value="Nucleotide-diphospho-sugar transferases"/>
    <property type="match status" value="1"/>
</dbReference>
<keyword evidence="2" id="KW-1133">Transmembrane helix</keyword>
<dbReference type="Proteomes" id="UP000629098">
    <property type="component" value="Unassembled WGS sequence"/>
</dbReference>
<dbReference type="InterPro" id="IPR001173">
    <property type="entry name" value="Glyco_trans_2-like"/>
</dbReference>
<dbReference type="Pfam" id="PF02709">
    <property type="entry name" value="Glyco_transf_7C"/>
    <property type="match status" value="1"/>
</dbReference>
<feature type="domain" description="Glycosyltransferase 2-like" evidence="3">
    <location>
        <begin position="6"/>
        <end position="130"/>
    </location>
</feature>
<dbReference type="AlphaFoldDB" id="A0A8J6XKK2"/>
<reference evidence="5" key="1">
    <citation type="submission" date="2020-09" db="EMBL/GenBank/DDBJ databases">
        <title>Iningainema tapete sp. nov. (Scytonemataceae, Cyanobacteria) from greenhouses in central Florida (USA) produces two types of nodularin with biosynthetic potential for microcystin-LR and anabaenopeptins.</title>
        <authorList>
            <person name="Berthold D.E."/>
            <person name="Lefler F.W."/>
            <person name="Huang I.-S."/>
            <person name="Abdulla H."/>
            <person name="Zimba P.V."/>
            <person name="Laughinghouse H.D. IV."/>
        </authorList>
    </citation>
    <scope>NUCLEOTIDE SEQUENCE</scope>
    <source>
        <strain evidence="5">BLCCT55</strain>
    </source>
</reference>
<feature type="domain" description="Galactosyltransferase C-terminal" evidence="4">
    <location>
        <begin position="136"/>
        <end position="196"/>
    </location>
</feature>
<name>A0A8J6XKK2_9CYAN</name>
<accession>A0A8J6XKK2</accession>
<dbReference type="InterPro" id="IPR029044">
    <property type="entry name" value="Nucleotide-diphossugar_trans"/>
</dbReference>
<sequence>MTLIGVVIIGRNEGNRLRDCLLSVLGKGRIVYVDSGSTDGSVALARSLNVDVVELDLSIPFTAARARNAGFEYLLQVEPSVEFVQFVDGDCQVVEGWLESAVSQLVAHPEVVVVCGRRRERERDRTIYNRLCDIEWDTPIGEAQACGGDAMMRVSALQQVGGFNPTLIAGEEPELCVRLRRAGGKIFRIDADMTIHDAQMTRFGQWWKRNLRAGHAYAEGSWLHGGSPERHWLKESRSIWFWGLLLPLITVASVWFTSGFSLLLLLVAYAVLVYKVYKYTLKRGYNFSDAALYSLSCLLGKFPQVQGQLQFHISRLLKRQRTLVEYKSATS</sequence>
<organism evidence="5 6">
    <name type="scientific">Iningainema tapete BLCC-T55</name>
    <dbReference type="NCBI Taxonomy" id="2748662"/>
    <lineage>
        <taxon>Bacteria</taxon>
        <taxon>Bacillati</taxon>
        <taxon>Cyanobacteriota</taxon>
        <taxon>Cyanophyceae</taxon>
        <taxon>Nostocales</taxon>
        <taxon>Scytonemataceae</taxon>
        <taxon>Iningainema tapete</taxon>
    </lineage>
</organism>
<keyword evidence="2" id="KW-0472">Membrane</keyword>
<evidence type="ECO:0000313" key="6">
    <source>
        <dbReference type="Proteomes" id="UP000629098"/>
    </source>
</evidence>
<comment type="caution">
    <text evidence="5">The sequence shown here is derived from an EMBL/GenBank/DDBJ whole genome shotgun (WGS) entry which is preliminary data.</text>
</comment>
<gene>
    <name evidence="5" type="ORF">ICL16_39165</name>
</gene>
<dbReference type="Pfam" id="PF00535">
    <property type="entry name" value="Glycos_transf_2"/>
    <property type="match status" value="1"/>
</dbReference>
<dbReference type="RefSeq" id="WP_190836956.1">
    <property type="nucleotide sequence ID" value="NZ_CAWPPI010000118.1"/>
</dbReference>
<dbReference type="EMBL" id="JACXAE010000118">
    <property type="protein sequence ID" value="MBD2777909.1"/>
    <property type="molecule type" value="Genomic_DNA"/>
</dbReference>
<evidence type="ECO:0000259" key="4">
    <source>
        <dbReference type="Pfam" id="PF02709"/>
    </source>
</evidence>
<dbReference type="InterPro" id="IPR027791">
    <property type="entry name" value="Galactosyl_T_C"/>
</dbReference>
<dbReference type="Gene3D" id="3.90.550.10">
    <property type="entry name" value="Spore Coat Polysaccharide Biosynthesis Protein SpsA, Chain A"/>
    <property type="match status" value="1"/>
</dbReference>
<keyword evidence="1" id="KW-0808">Transferase</keyword>
<dbReference type="PANTHER" id="PTHR43646:SF6">
    <property type="entry name" value="PRE-MYCOFACTOCIN GLYCOSYLTRANSFERASE"/>
    <property type="match status" value="1"/>
</dbReference>
<dbReference type="PANTHER" id="PTHR43646">
    <property type="entry name" value="GLYCOSYLTRANSFERASE"/>
    <property type="match status" value="1"/>
</dbReference>
<protein>
    <submittedName>
        <fullName evidence="5">Glycosyltransferase</fullName>
    </submittedName>
</protein>
<evidence type="ECO:0000256" key="1">
    <source>
        <dbReference type="ARBA" id="ARBA00022679"/>
    </source>
</evidence>
<evidence type="ECO:0000259" key="3">
    <source>
        <dbReference type="Pfam" id="PF00535"/>
    </source>
</evidence>
<evidence type="ECO:0000313" key="5">
    <source>
        <dbReference type="EMBL" id="MBD2777909.1"/>
    </source>
</evidence>
<feature type="transmembrane region" description="Helical" evidence="2">
    <location>
        <begin position="262"/>
        <end position="277"/>
    </location>
</feature>
<proteinExistence type="predicted"/>
<keyword evidence="6" id="KW-1185">Reference proteome</keyword>
<keyword evidence="2" id="KW-0812">Transmembrane</keyword>
<evidence type="ECO:0000256" key="2">
    <source>
        <dbReference type="SAM" id="Phobius"/>
    </source>
</evidence>